<dbReference type="WBParaSite" id="nRc.2.0.1.t33442-RA">
    <property type="protein sequence ID" value="nRc.2.0.1.t33442-RA"/>
    <property type="gene ID" value="nRc.2.0.1.g33442"/>
</dbReference>
<dbReference type="Proteomes" id="UP000887565">
    <property type="component" value="Unplaced"/>
</dbReference>
<accession>A0A915K6E2</accession>
<protein>
    <submittedName>
        <fullName evidence="2">Uncharacterized protein</fullName>
    </submittedName>
</protein>
<organism evidence="1 2">
    <name type="scientific">Romanomermis culicivorax</name>
    <name type="common">Nematode worm</name>
    <dbReference type="NCBI Taxonomy" id="13658"/>
    <lineage>
        <taxon>Eukaryota</taxon>
        <taxon>Metazoa</taxon>
        <taxon>Ecdysozoa</taxon>
        <taxon>Nematoda</taxon>
        <taxon>Enoplea</taxon>
        <taxon>Dorylaimia</taxon>
        <taxon>Mermithida</taxon>
        <taxon>Mermithoidea</taxon>
        <taxon>Mermithidae</taxon>
        <taxon>Romanomermis</taxon>
    </lineage>
</organism>
<proteinExistence type="predicted"/>
<sequence length="64" mass="6981">MVMISKAMARRAQVSAIQGGRNAPVPLIPFQYPIDGGSKQLFRNGFYIPGFQLFCNGSACDTDK</sequence>
<keyword evidence="1" id="KW-1185">Reference proteome</keyword>
<evidence type="ECO:0000313" key="2">
    <source>
        <dbReference type="WBParaSite" id="nRc.2.0.1.t33442-RA"/>
    </source>
</evidence>
<dbReference type="AlphaFoldDB" id="A0A915K6E2"/>
<reference evidence="2" key="1">
    <citation type="submission" date="2022-11" db="UniProtKB">
        <authorList>
            <consortium name="WormBaseParasite"/>
        </authorList>
    </citation>
    <scope>IDENTIFICATION</scope>
</reference>
<name>A0A915K6E2_ROMCU</name>
<evidence type="ECO:0000313" key="1">
    <source>
        <dbReference type="Proteomes" id="UP000887565"/>
    </source>
</evidence>